<feature type="signal peptide" evidence="2">
    <location>
        <begin position="1"/>
        <end position="19"/>
    </location>
</feature>
<keyword evidence="4" id="KW-1185">Reference proteome</keyword>
<name>A0ABR3YKU5_9PEZI</name>
<evidence type="ECO:0000313" key="3">
    <source>
        <dbReference type="EMBL" id="KAL1888953.1"/>
    </source>
</evidence>
<dbReference type="EMBL" id="JAWCUI010000082">
    <property type="protein sequence ID" value="KAL1888953.1"/>
    <property type="molecule type" value="Genomic_DNA"/>
</dbReference>
<dbReference type="Proteomes" id="UP001583186">
    <property type="component" value="Unassembled WGS sequence"/>
</dbReference>
<proteinExistence type="predicted"/>
<protein>
    <submittedName>
        <fullName evidence="3">Uncharacterized protein</fullName>
    </submittedName>
</protein>
<gene>
    <name evidence="3" type="ORF">Sste5346_009221</name>
</gene>
<evidence type="ECO:0000313" key="4">
    <source>
        <dbReference type="Proteomes" id="UP001583186"/>
    </source>
</evidence>
<comment type="caution">
    <text evidence="3">The sequence shown here is derived from an EMBL/GenBank/DDBJ whole genome shotgun (WGS) entry which is preliminary data.</text>
</comment>
<evidence type="ECO:0000256" key="1">
    <source>
        <dbReference type="SAM" id="MobiDB-lite"/>
    </source>
</evidence>
<keyword evidence="2" id="KW-0732">Signal</keyword>
<evidence type="ECO:0000256" key="2">
    <source>
        <dbReference type="SAM" id="SignalP"/>
    </source>
</evidence>
<feature type="region of interest" description="Disordered" evidence="1">
    <location>
        <begin position="140"/>
        <end position="166"/>
    </location>
</feature>
<feature type="chain" id="PRO_5045319951" evidence="2">
    <location>
        <begin position="20"/>
        <end position="449"/>
    </location>
</feature>
<accession>A0ABR3YKU5</accession>
<sequence>MRGFTSILAVASLAHLASATVNACRPNYCKKAIELQPAGIEECNSFLLTTVILPTETDYSTPSSVVTKTHTKTISETETDSKTESFQPSSVIWSTYTSVDVINSVTHTTTKKITTTSTTKFTKTTTTALSTTTTTTTTYTTTKAGGGGYKRSAASAEGPTPTTIIPSQTPEYAGVCHHVSRYARNCLSLGATQSVTTIIPAIDSEVLSSTIISTASADTSIIISSTLTKTTTKTLPSLHSTKTTTRTTTTVVSTSTSTTFTKTTTKTSTGIKTLTLGTTTTTTTKSTTSPTPYLLKVTGQTTSPGVSSMVGSYVDWITPSGSGLSNWPYNFALGFIDGASYGSAFVITPAGYLAVVYRVTSGLSHTNTPMLLTVVDGNYVVPTASPAANANLISCSLSTSGGTTTLANCNYNLYPTRYPAGNSYVTIMSATQDASPAGQLTFSLTATSY</sequence>
<reference evidence="3 4" key="1">
    <citation type="journal article" date="2024" name="IMA Fungus">
        <title>IMA Genome - F19 : A genome assembly and annotation guide to empower mycologists, including annotated draft genome sequences of Ceratocystis pirilliformis, Diaporthe australafricana, Fusarium ophioides, Paecilomyces lecythidis, and Sporothrix stenoceras.</title>
        <authorList>
            <person name="Aylward J."/>
            <person name="Wilson A.M."/>
            <person name="Visagie C.M."/>
            <person name="Spraker J."/>
            <person name="Barnes I."/>
            <person name="Buitendag C."/>
            <person name="Ceriani C."/>
            <person name="Del Mar Angel L."/>
            <person name="du Plessis D."/>
            <person name="Fuchs T."/>
            <person name="Gasser K."/>
            <person name="Kramer D."/>
            <person name="Li W."/>
            <person name="Munsamy K."/>
            <person name="Piso A."/>
            <person name="Price J.L."/>
            <person name="Sonnekus B."/>
            <person name="Thomas C."/>
            <person name="van der Nest A."/>
            <person name="van Dijk A."/>
            <person name="van Heerden A."/>
            <person name="van Vuuren N."/>
            <person name="Yilmaz N."/>
            <person name="Duong T.A."/>
            <person name="van der Merwe N.A."/>
            <person name="Wingfield M.J."/>
            <person name="Wingfield B.D."/>
        </authorList>
    </citation>
    <scope>NUCLEOTIDE SEQUENCE [LARGE SCALE GENOMIC DNA]</scope>
    <source>
        <strain evidence="3 4">CMW 5346</strain>
    </source>
</reference>
<organism evidence="3 4">
    <name type="scientific">Sporothrix stenoceras</name>
    <dbReference type="NCBI Taxonomy" id="5173"/>
    <lineage>
        <taxon>Eukaryota</taxon>
        <taxon>Fungi</taxon>
        <taxon>Dikarya</taxon>
        <taxon>Ascomycota</taxon>
        <taxon>Pezizomycotina</taxon>
        <taxon>Sordariomycetes</taxon>
        <taxon>Sordariomycetidae</taxon>
        <taxon>Ophiostomatales</taxon>
        <taxon>Ophiostomataceae</taxon>
        <taxon>Sporothrix</taxon>
    </lineage>
</organism>